<dbReference type="EnsemblMetazoa" id="XM_003383740.3">
    <property type="protein sequence ID" value="XP_003383788.1"/>
    <property type="gene ID" value="LOC100640908"/>
</dbReference>
<dbReference type="eggNOG" id="KOG2369">
    <property type="taxonomic scope" value="Eukaryota"/>
</dbReference>
<feature type="chain" id="PRO_5010865373" evidence="1">
    <location>
        <begin position="20"/>
        <end position="401"/>
    </location>
</feature>
<reference evidence="2" key="2">
    <citation type="submission" date="2017-05" db="UniProtKB">
        <authorList>
            <consortium name="EnsemblMetazoa"/>
        </authorList>
    </citation>
    <scope>IDENTIFICATION</scope>
</reference>
<dbReference type="InterPro" id="IPR029058">
    <property type="entry name" value="AB_hydrolase_fold"/>
</dbReference>
<dbReference type="InParanoid" id="A0A1X7VKI8"/>
<protein>
    <submittedName>
        <fullName evidence="2">Uncharacterized protein</fullName>
    </submittedName>
</protein>
<proteinExistence type="predicted"/>
<keyword evidence="1" id="KW-0732">Signal</keyword>
<evidence type="ECO:0000313" key="3">
    <source>
        <dbReference type="Proteomes" id="UP000007879"/>
    </source>
</evidence>
<dbReference type="Proteomes" id="UP000007879">
    <property type="component" value="Unassembled WGS sequence"/>
</dbReference>
<feature type="signal peptide" evidence="1">
    <location>
        <begin position="1"/>
        <end position="19"/>
    </location>
</feature>
<dbReference type="GO" id="GO:0008374">
    <property type="term" value="F:O-acyltransferase activity"/>
    <property type="evidence" value="ECO:0007669"/>
    <property type="project" value="InterPro"/>
</dbReference>
<reference evidence="3" key="1">
    <citation type="journal article" date="2010" name="Nature">
        <title>The Amphimedon queenslandica genome and the evolution of animal complexity.</title>
        <authorList>
            <person name="Srivastava M."/>
            <person name="Simakov O."/>
            <person name="Chapman J."/>
            <person name="Fahey B."/>
            <person name="Gauthier M.E."/>
            <person name="Mitros T."/>
            <person name="Richards G.S."/>
            <person name="Conaco C."/>
            <person name="Dacre M."/>
            <person name="Hellsten U."/>
            <person name="Larroux C."/>
            <person name="Putnam N.H."/>
            <person name="Stanke M."/>
            <person name="Adamska M."/>
            <person name="Darling A."/>
            <person name="Degnan S.M."/>
            <person name="Oakley T.H."/>
            <person name="Plachetzki D.C."/>
            <person name="Zhai Y."/>
            <person name="Adamski M."/>
            <person name="Calcino A."/>
            <person name="Cummins S.F."/>
            <person name="Goodstein D.M."/>
            <person name="Harris C."/>
            <person name="Jackson D.J."/>
            <person name="Leys S.P."/>
            <person name="Shu S."/>
            <person name="Woodcroft B.J."/>
            <person name="Vervoort M."/>
            <person name="Kosik K.S."/>
            <person name="Manning G."/>
            <person name="Degnan B.M."/>
            <person name="Rokhsar D.S."/>
        </authorList>
    </citation>
    <scope>NUCLEOTIDE SEQUENCE [LARGE SCALE GENOMIC DNA]</scope>
</reference>
<name>A0A1X7VKI8_AMPQE</name>
<dbReference type="Pfam" id="PF02450">
    <property type="entry name" value="LCAT"/>
    <property type="match status" value="1"/>
</dbReference>
<dbReference type="SUPFAM" id="SSF53474">
    <property type="entry name" value="alpha/beta-Hydrolases"/>
    <property type="match status" value="1"/>
</dbReference>
<keyword evidence="3" id="KW-1185">Reference proteome</keyword>
<dbReference type="STRING" id="400682.A0A1X7VKI8"/>
<dbReference type="AlphaFoldDB" id="A0A1X7VKI8"/>
<dbReference type="GO" id="GO:0006629">
    <property type="term" value="P:lipid metabolic process"/>
    <property type="evidence" value="ECO:0007669"/>
    <property type="project" value="InterPro"/>
</dbReference>
<accession>A0A1X7VKI8</accession>
<dbReference type="KEGG" id="aqu:100640908"/>
<dbReference type="EnsemblMetazoa" id="Aqu2.1.40891_001">
    <property type="protein sequence ID" value="Aqu2.1.40891_001"/>
    <property type="gene ID" value="Aqu2.1.40891"/>
</dbReference>
<dbReference type="PANTHER" id="PTHR11440">
    <property type="entry name" value="LECITHIN-CHOLESTEROL ACYLTRANSFERASE-RELATED"/>
    <property type="match status" value="1"/>
</dbReference>
<dbReference type="OrthoDB" id="190846at2759"/>
<evidence type="ECO:0000313" key="2">
    <source>
        <dbReference type="EnsemblMetazoa" id="Aqu2.1.40891_001"/>
    </source>
</evidence>
<dbReference type="Gene3D" id="3.40.50.1820">
    <property type="entry name" value="alpha/beta hydrolase"/>
    <property type="match status" value="2"/>
</dbReference>
<organism evidence="2">
    <name type="scientific">Amphimedon queenslandica</name>
    <name type="common">Sponge</name>
    <dbReference type="NCBI Taxonomy" id="400682"/>
    <lineage>
        <taxon>Eukaryota</taxon>
        <taxon>Metazoa</taxon>
        <taxon>Porifera</taxon>
        <taxon>Demospongiae</taxon>
        <taxon>Heteroscleromorpha</taxon>
        <taxon>Haplosclerida</taxon>
        <taxon>Niphatidae</taxon>
        <taxon>Amphimedon</taxon>
    </lineage>
</organism>
<gene>
    <name evidence="2" type="primary">100640908</name>
</gene>
<dbReference type="FunCoup" id="A0A1X7VKI8">
    <property type="interactions" value="42"/>
</dbReference>
<dbReference type="InterPro" id="IPR003386">
    <property type="entry name" value="LACT/PDAT_acylTrfase"/>
</dbReference>
<dbReference type="OMA" id="VVNWLCY"/>
<evidence type="ECO:0000256" key="1">
    <source>
        <dbReference type="SAM" id="SignalP"/>
    </source>
</evidence>
<sequence length="401" mass="45082">MMYVTLALVLFAHFFSVQSTTRSPIVIVPGLLGNQLEAKLDKDSSPSILCKKKSDWFTLWVNLDLAAPGVDECFVDNVKLRYDENTKEYYNNSGVEVRVPGFGTTDSIEYLDNSAIYKYPYFNKFVKYFEGLGYTKGKDLVGAPFDWRFAPDQLSKLGYYDALFVLIEDTYRNNGETPVTLIAHSLGGPISLYFLSKIAPSDWKDSTIKQYISLSGAFGGSLHVLLGIISGDVEGVFTARPLVLRECQRSNPSQVLLLPSTQLWKDDEVLVVQPKRNYTAFNYEELFTDISYTNGSRIYNEVKSLISDFPPPNVTHYCYYGTDVKTIDTYIYGDSFPNGPPSGFVYGNGDGTVNARSLQTCNLWKDKQVYPVTMKSYSKVSHFDMVSDENVLQDLGKLLST</sequence>